<evidence type="ECO:0000313" key="1">
    <source>
        <dbReference type="EnsemblMetazoa" id="Aqu2.1.28104_001"/>
    </source>
</evidence>
<proteinExistence type="predicted"/>
<name>A0A1X7UKS9_AMPQE</name>
<accession>A0A1X7UKS9</accession>
<organism evidence="1">
    <name type="scientific">Amphimedon queenslandica</name>
    <name type="common">Sponge</name>
    <dbReference type="NCBI Taxonomy" id="400682"/>
    <lineage>
        <taxon>Eukaryota</taxon>
        <taxon>Metazoa</taxon>
        <taxon>Porifera</taxon>
        <taxon>Demospongiae</taxon>
        <taxon>Heteroscleromorpha</taxon>
        <taxon>Haplosclerida</taxon>
        <taxon>Niphatidae</taxon>
        <taxon>Amphimedon</taxon>
    </lineage>
</organism>
<dbReference type="EnsemblMetazoa" id="Aqu2.1.28104_001">
    <property type="protein sequence ID" value="Aqu2.1.28104_001"/>
    <property type="gene ID" value="Aqu2.1.28104"/>
</dbReference>
<dbReference type="AlphaFoldDB" id="A0A1X7UKS9"/>
<dbReference type="InParanoid" id="A0A1X7UKS9"/>
<protein>
    <submittedName>
        <fullName evidence="1">Uncharacterized protein</fullName>
    </submittedName>
</protein>
<sequence length="186" mass="21171">MAEPAEYPPHVKSIISEVEKWLESINYTLRLEFKESNPRKGLVEYDIPGLDEAALFIHDQSSKTYFNIGFKMRVTPDSSLEDLQKNLDYVALDRLPMPGFNTPRGWAIVPQTAMSSFKEGVKIISYENGHIVYTIETEFFSIYGSMPGKEPPCGLPAAPGTFFRLEFEENKKLKCVMKVDMAISYK</sequence>
<reference evidence="1" key="1">
    <citation type="submission" date="2017-05" db="UniProtKB">
        <authorList>
            <consortium name="EnsemblMetazoa"/>
        </authorList>
    </citation>
    <scope>IDENTIFICATION</scope>
</reference>